<keyword evidence="1" id="KW-0472">Membrane</keyword>
<evidence type="ECO:0000313" key="2">
    <source>
        <dbReference type="EMBL" id="ATX78483.1"/>
    </source>
</evidence>
<dbReference type="KEGG" id="maes:Ga0123461_0030"/>
<keyword evidence="1" id="KW-1133">Transmembrane helix</keyword>
<feature type="transmembrane region" description="Helical" evidence="1">
    <location>
        <begin position="83"/>
        <end position="100"/>
    </location>
</feature>
<name>A0A2K8KUX1_MARES</name>
<organism evidence="2 3">
    <name type="scientific">Mariprofundus aestuarium</name>
    <dbReference type="NCBI Taxonomy" id="1921086"/>
    <lineage>
        <taxon>Bacteria</taxon>
        <taxon>Pseudomonadati</taxon>
        <taxon>Pseudomonadota</taxon>
        <taxon>Candidatius Mariprofundia</taxon>
        <taxon>Mariprofundales</taxon>
        <taxon>Mariprofundaceae</taxon>
        <taxon>Mariprofundus</taxon>
    </lineage>
</organism>
<dbReference type="Proteomes" id="UP000231701">
    <property type="component" value="Chromosome"/>
</dbReference>
<proteinExistence type="predicted"/>
<dbReference type="GO" id="GO:0016787">
    <property type="term" value="F:hydrolase activity"/>
    <property type="evidence" value="ECO:0007669"/>
    <property type="project" value="UniProtKB-KW"/>
</dbReference>
<dbReference type="OrthoDB" id="5295350at2"/>
<protein>
    <submittedName>
        <fullName evidence="2">LexA-binding, inner membrane-associated putative hydrolase</fullName>
    </submittedName>
</protein>
<accession>A0A2K8KUX1</accession>
<dbReference type="RefSeq" id="WP_100276489.1">
    <property type="nucleotide sequence ID" value="NZ_CP018799.1"/>
</dbReference>
<evidence type="ECO:0000313" key="3">
    <source>
        <dbReference type="Proteomes" id="UP000231701"/>
    </source>
</evidence>
<dbReference type="AlphaFoldDB" id="A0A2K8KUX1"/>
<feature type="transmembrane region" description="Helical" evidence="1">
    <location>
        <begin position="192"/>
        <end position="212"/>
    </location>
</feature>
<reference evidence="2 3" key="1">
    <citation type="submission" date="2016-12" db="EMBL/GenBank/DDBJ databases">
        <title>Isolation and genomic insights into novel planktonic Zetaproteobacteria from stratified waters of the Chesapeake Bay.</title>
        <authorList>
            <person name="McAllister S.M."/>
            <person name="Kato S."/>
            <person name="Chan C.S."/>
            <person name="Chiu B.K."/>
            <person name="Field E.K."/>
        </authorList>
    </citation>
    <scope>NUCLEOTIDE SEQUENCE [LARGE SCALE GENOMIC DNA]</scope>
    <source>
        <strain evidence="2 3">CP-5</strain>
    </source>
</reference>
<evidence type="ECO:0000256" key="1">
    <source>
        <dbReference type="SAM" id="Phobius"/>
    </source>
</evidence>
<feature type="transmembrane region" description="Helical" evidence="1">
    <location>
        <begin position="112"/>
        <end position="129"/>
    </location>
</feature>
<keyword evidence="1" id="KW-0812">Transmembrane</keyword>
<dbReference type="InterPro" id="IPR007404">
    <property type="entry name" value="YdjM-like"/>
</dbReference>
<keyword evidence="3" id="KW-1185">Reference proteome</keyword>
<dbReference type="Pfam" id="PF04307">
    <property type="entry name" value="YdjM"/>
    <property type="match status" value="1"/>
</dbReference>
<feature type="transmembrane region" description="Helical" evidence="1">
    <location>
        <begin position="141"/>
        <end position="159"/>
    </location>
</feature>
<dbReference type="EMBL" id="CP018799">
    <property type="protein sequence ID" value="ATX78483.1"/>
    <property type="molecule type" value="Genomic_DNA"/>
</dbReference>
<gene>
    <name evidence="2" type="ORF">Ga0123461_0030</name>
</gene>
<feature type="transmembrane region" description="Helical" evidence="1">
    <location>
        <begin position="59"/>
        <end position="77"/>
    </location>
</feature>
<sequence length="213" mass="23222">MANFRTHLTVSAAASLAATAVVMQAEPLTQMEALLLFLLGLHAGLLPDIDSDHSIPTRLLFTIFSFATAIAVLFLFYTELSLIPLLLLALLAALSVRFILYPLFAATTEHRGLFHSVPAALLFGMALFFAGDRLFGWQAEFAWLAAGFVSGGYLLHLLLDEIYSVNFIGATVKDSFGTALTLFSRRSWFSYMLLYAAVGIAVWVASPAQLLIL</sequence>
<keyword evidence="2" id="KW-0378">Hydrolase</keyword>